<evidence type="ECO:0000313" key="1">
    <source>
        <dbReference type="EMBL" id="GGF93452.1"/>
    </source>
</evidence>
<comment type="caution">
    <text evidence="1">The sequence shown here is derived from an EMBL/GenBank/DDBJ whole genome shotgun (WGS) entry which is preliminary data.</text>
</comment>
<dbReference type="OrthoDB" id="9777941at2"/>
<protein>
    <submittedName>
        <fullName evidence="1">Uncharacterized protein</fullName>
    </submittedName>
</protein>
<sequence length="609" mass="68760">MKKLTRSITLGLSCLGSLGYSQELYLYCYANDGRSNYTYFKEDLPALKVDSSQGSYYLLKSDDMSDDTLKQLRQKCQKLLGIADEDLQSIEPRADRYSSFNYFGLNGKYGYPLKLALNDELYQLRYGNKADDYLMPASLTTSSSFDYKGQYLNAPIAVETVLTDKVKIAQFIKDSILGYEPIAIRANGLGGGFERGTILIKGLTQAQAKQIYAFLNNATRSESYQRISTHGDLVWGVDLPDHSYIQTPIETFRHVLFSMPKPYDDSDLDLDKYGSSLTSEIPSIDEVAQYVNDNRFVDKPFYIRLKPESYGFNDYLSQFGHALSYVKSKLDSSYKTKPGYYGEGDKSSNGSFVIDISADANRTDNTTSDFSLAPIKQNNHKTTHETPPLNQTSADIGDDWDIIDATEALEAKAYTAYEPLASIYQAQANLLSNSGYIVDYSTRYSNTLEQLQRDYERQNKYTFNGTTYSTTHFDTFIKAINQKYASLTDNLKAKNLCFIQQLHQGLSAAFYGDKMMPPSIGDDNDFYIIKEPSNQSFSHFTIEHNKDGSIRMAKSKFSFHVNQKDFGSGESKTVGELKINVDLLPIYEQDTLTGIQYNNIDSTYTEITT</sequence>
<organism evidence="1 2">
    <name type="scientific">Cysteiniphilum litorale</name>
    <dbReference type="NCBI Taxonomy" id="2056700"/>
    <lineage>
        <taxon>Bacteria</taxon>
        <taxon>Pseudomonadati</taxon>
        <taxon>Pseudomonadota</taxon>
        <taxon>Gammaproteobacteria</taxon>
        <taxon>Thiotrichales</taxon>
        <taxon>Fastidiosibacteraceae</taxon>
        <taxon>Cysteiniphilum</taxon>
    </lineage>
</organism>
<gene>
    <name evidence="1" type="ORF">GCM10010995_08260</name>
</gene>
<keyword evidence="2" id="KW-1185">Reference proteome</keyword>
<evidence type="ECO:0000313" key="2">
    <source>
        <dbReference type="Proteomes" id="UP000636949"/>
    </source>
</evidence>
<reference evidence="1" key="1">
    <citation type="journal article" date="2014" name="Int. J. Syst. Evol. Microbiol.">
        <title>Complete genome sequence of Corynebacterium casei LMG S-19264T (=DSM 44701T), isolated from a smear-ripened cheese.</title>
        <authorList>
            <consortium name="US DOE Joint Genome Institute (JGI-PGF)"/>
            <person name="Walter F."/>
            <person name="Albersmeier A."/>
            <person name="Kalinowski J."/>
            <person name="Ruckert C."/>
        </authorList>
    </citation>
    <scope>NUCLEOTIDE SEQUENCE</scope>
    <source>
        <strain evidence="1">CGMCC 1.15758</strain>
    </source>
</reference>
<dbReference type="RefSeq" id="WP_117001835.1">
    <property type="nucleotide sequence ID" value="NZ_BMJS01000006.1"/>
</dbReference>
<dbReference type="Proteomes" id="UP000636949">
    <property type="component" value="Unassembled WGS sequence"/>
</dbReference>
<proteinExistence type="predicted"/>
<name>A0A8J2Z3M1_9GAMM</name>
<dbReference type="AlphaFoldDB" id="A0A8J2Z3M1"/>
<dbReference type="EMBL" id="BMJS01000006">
    <property type="protein sequence ID" value="GGF93452.1"/>
    <property type="molecule type" value="Genomic_DNA"/>
</dbReference>
<accession>A0A8J2Z3M1</accession>
<reference evidence="1" key="2">
    <citation type="submission" date="2020-09" db="EMBL/GenBank/DDBJ databases">
        <authorList>
            <person name="Sun Q."/>
            <person name="Zhou Y."/>
        </authorList>
    </citation>
    <scope>NUCLEOTIDE SEQUENCE</scope>
    <source>
        <strain evidence="1">CGMCC 1.15758</strain>
    </source>
</reference>